<evidence type="ECO:0000313" key="3">
    <source>
        <dbReference type="Proteomes" id="UP000424673"/>
    </source>
</evidence>
<gene>
    <name evidence="2" type="ORF">F7D13_09545</name>
</gene>
<keyword evidence="3" id="KW-1185">Reference proteome</keyword>
<reference evidence="3" key="1">
    <citation type="submission" date="2019-09" db="EMBL/GenBank/DDBJ databases">
        <title>Isolation and complete genome sequencing of Methylocystis species.</title>
        <authorList>
            <person name="Rumah B.L."/>
            <person name="Stead C.E."/>
            <person name="Stevens B.C."/>
            <person name="Minton N.P."/>
            <person name="Grosse-Honebrink A."/>
            <person name="Zhang Y."/>
        </authorList>
    </citation>
    <scope>NUCLEOTIDE SEQUENCE [LARGE SCALE GENOMIC DNA]</scope>
    <source>
        <strain evidence="3">BRCS1</strain>
    </source>
</reference>
<dbReference type="InterPro" id="IPR013216">
    <property type="entry name" value="Methyltransf_11"/>
</dbReference>
<evidence type="ECO:0000313" key="2">
    <source>
        <dbReference type="EMBL" id="QGM94253.1"/>
    </source>
</evidence>
<dbReference type="InterPro" id="IPR029063">
    <property type="entry name" value="SAM-dependent_MTases_sf"/>
</dbReference>
<keyword evidence="2" id="KW-0808">Transferase</keyword>
<dbReference type="EMBL" id="CP044328">
    <property type="protein sequence ID" value="QGM94253.1"/>
    <property type="molecule type" value="Genomic_DNA"/>
</dbReference>
<keyword evidence="2" id="KW-0489">Methyltransferase</keyword>
<dbReference type="GO" id="GO:0032259">
    <property type="term" value="P:methylation"/>
    <property type="evidence" value="ECO:0007669"/>
    <property type="project" value="UniProtKB-KW"/>
</dbReference>
<dbReference type="GO" id="GO:0008168">
    <property type="term" value="F:methyltransferase activity"/>
    <property type="evidence" value="ECO:0007669"/>
    <property type="project" value="UniProtKB-KW"/>
</dbReference>
<dbReference type="SUPFAM" id="SSF53335">
    <property type="entry name" value="S-adenosyl-L-methionine-dependent methyltransferases"/>
    <property type="match status" value="1"/>
</dbReference>
<organism evidence="2 3">
    <name type="scientific">Methylocystis rosea</name>
    <dbReference type="NCBI Taxonomy" id="173366"/>
    <lineage>
        <taxon>Bacteria</taxon>
        <taxon>Pseudomonadati</taxon>
        <taxon>Pseudomonadota</taxon>
        <taxon>Alphaproteobacteria</taxon>
        <taxon>Hyphomicrobiales</taxon>
        <taxon>Methylocystaceae</taxon>
        <taxon>Methylocystis</taxon>
    </lineage>
</organism>
<sequence>MTDPIGFEIRKATSGDFLEDGYLSINPDVRVAVAQRKLGSGRKHFDLHGRDEGRLQRVPLGPLRDVRKMKIDKLRPLLRDDMPMRQRDGKLDFLTPELRDAAGLAEVENVSSHNYDEVALGIIDKHADGLVLDCGAGRRDWYFPNVVNYEIVDYDSTDVLGVGEELPFVDGAFDAVISVAVLEHVRDPFRCAKELARVLKPSGELFCCVPLLQPVHAYPHHYFNATPQGLCRLFESDIAVEEGSLTPIHPLWAISWVLNSWSEALPESTRARFLDMRVGALTGQPLALLDEPFAAELPREKQLELACATVLVAKKRALAAAPPKSPAPSLIERLLWRYMRKSSPR</sequence>
<dbReference type="Proteomes" id="UP000424673">
    <property type="component" value="Chromosome"/>
</dbReference>
<name>A0ABX6EHK5_9HYPH</name>
<evidence type="ECO:0000259" key="1">
    <source>
        <dbReference type="Pfam" id="PF08241"/>
    </source>
</evidence>
<dbReference type="Pfam" id="PF08241">
    <property type="entry name" value="Methyltransf_11"/>
    <property type="match status" value="1"/>
</dbReference>
<dbReference type="Gene3D" id="3.40.50.150">
    <property type="entry name" value="Vaccinia Virus protein VP39"/>
    <property type="match status" value="1"/>
</dbReference>
<proteinExistence type="predicted"/>
<reference evidence="2 3" key="2">
    <citation type="journal article" date="2021" name="AMB Express">
        <title>Isolation and characterisation of Methylocystis spp. for poly-3-hydroxybutyrate production using waste methane feedstocks.</title>
        <authorList>
            <person name="Rumah B.L."/>
            <person name="Stead C.E."/>
            <person name="Claxton Stevens B.H."/>
            <person name="Minton N.P."/>
            <person name="Grosse-Honebrink A."/>
            <person name="Zhang Y."/>
        </authorList>
    </citation>
    <scope>NUCLEOTIDE SEQUENCE [LARGE SCALE GENOMIC DNA]</scope>
    <source>
        <strain evidence="2 3">BRCS1</strain>
    </source>
</reference>
<dbReference type="RefSeq" id="WP_154452237.1">
    <property type="nucleotide sequence ID" value="NZ_CP044328.1"/>
</dbReference>
<protein>
    <submittedName>
        <fullName evidence="2">Class I SAM-dependent methyltransferase</fullName>
    </submittedName>
</protein>
<feature type="domain" description="Methyltransferase type 11" evidence="1">
    <location>
        <begin position="159"/>
        <end position="207"/>
    </location>
</feature>
<accession>A0ABX6EHK5</accession>
<dbReference type="CDD" id="cd02440">
    <property type="entry name" value="AdoMet_MTases"/>
    <property type="match status" value="1"/>
</dbReference>